<dbReference type="EMBL" id="PQNY01000018">
    <property type="protein sequence ID" value="POS00872.1"/>
    <property type="molecule type" value="Genomic_DNA"/>
</dbReference>
<protein>
    <submittedName>
        <fullName evidence="2">Uncharacterized protein</fullName>
    </submittedName>
</protein>
<keyword evidence="1" id="KW-0812">Transmembrane</keyword>
<feature type="transmembrane region" description="Helical" evidence="1">
    <location>
        <begin position="12"/>
        <end position="31"/>
    </location>
</feature>
<comment type="caution">
    <text evidence="2">The sequence shown here is derived from an EMBL/GenBank/DDBJ whole genome shotgun (WGS) entry which is preliminary data.</text>
</comment>
<keyword evidence="3" id="KW-1185">Reference proteome</keyword>
<evidence type="ECO:0000256" key="1">
    <source>
        <dbReference type="SAM" id="Phobius"/>
    </source>
</evidence>
<dbReference type="Proteomes" id="UP000237056">
    <property type="component" value="Unassembled WGS sequence"/>
</dbReference>
<accession>A0A2S4N549</accession>
<name>A0A2S4N549_9FLAO</name>
<keyword evidence="1" id="KW-0472">Membrane</keyword>
<gene>
    <name evidence="2" type="ORF">Q361_1183</name>
</gene>
<organism evidence="2 3">
    <name type="scientific">Flavobacterium croceum DSM 17960</name>
    <dbReference type="NCBI Taxonomy" id="1121886"/>
    <lineage>
        <taxon>Bacteria</taxon>
        <taxon>Pseudomonadati</taxon>
        <taxon>Bacteroidota</taxon>
        <taxon>Flavobacteriia</taxon>
        <taxon>Flavobacteriales</taxon>
        <taxon>Flavobacteriaceae</taxon>
        <taxon>Flavobacterium</taxon>
    </lineage>
</organism>
<keyword evidence="1" id="KW-1133">Transmembrane helix</keyword>
<sequence length="38" mass="4582">MIYFLLHTNVKLIIFIVVNWLQMFVNDVLMAHKTTIFN</sequence>
<dbReference type="AlphaFoldDB" id="A0A2S4N549"/>
<reference evidence="2 3" key="1">
    <citation type="submission" date="2018-01" db="EMBL/GenBank/DDBJ databases">
        <title>Genomic Encyclopedia of Type Strains, Phase I: the one thousand microbial genomes (KMG-I) project.</title>
        <authorList>
            <person name="Goeker M."/>
        </authorList>
    </citation>
    <scope>NUCLEOTIDE SEQUENCE [LARGE SCALE GENOMIC DNA]</scope>
    <source>
        <strain evidence="2 3">DSM 17960</strain>
    </source>
</reference>
<evidence type="ECO:0000313" key="3">
    <source>
        <dbReference type="Proteomes" id="UP000237056"/>
    </source>
</evidence>
<evidence type="ECO:0000313" key="2">
    <source>
        <dbReference type="EMBL" id="POS00872.1"/>
    </source>
</evidence>
<proteinExistence type="predicted"/>